<evidence type="ECO:0000313" key="1">
    <source>
        <dbReference type="EMBL" id="GFS57614.1"/>
    </source>
</evidence>
<name>A0A8X6IRT9_NEPPI</name>
<reference evidence="1" key="1">
    <citation type="submission" date="2020-08" db="EMBL/GenBank/DDBJ databases">
        <title>Multicomponent nature underlies the extraordinary mechanical properties of spider dragline silk.</title>
        <authorList>
            <person name="Kono N."/>
            <person name="Nakamura H."/>
            <person name="Mori M."/>
            <person name="Yoshida Y."/>
            <person name="Ohtoshi R."/>
            <person name="Malay A.D."/>
            <person name="Moran D.A.P."/>
            <person name="Tomita M."/>
            <person name="Numata K."/>
            <person name="Arakawa K."/>
        </authorList>
    </citation>
    <scope>NUCLEOTIDE SEQUENCE</scope>
</reference>
<evidence type="ECO:0000313" key="2">
    <source>
        <dbReference type="Proteomes" id="UP000887013"/>
    </source>
</evidence>
<proteinExistence type="predicted"/>
<organism evidence="1 2">
    <name type="scientific">Nephila pilipes</name>
    <name type="common">Giant wood spider</name>
    <name type="synonym">Nephila maculata</name>
    <dbReference type="NCBI Taxonomy" id="299642"/>
    <lineage>
        <taxon>Eukaryota</taxon>
        <taxon>Metazoa</taxon>
        <taxon>Ecdysozoa</taxon>
        <taxon>Arthropoda</taxon>
        <taxon>Chelicerata</taxon>
        <taxon>Arachnida</taxon>
        <taxon>Araneae</taxon>
        <taxon>Araneomorphae</taxon>
        <taxon>Entelegynae</taxon>
        <taxon>Araneoidea</taxon>
        <taxon>Nephilidae</taxon>
        <taxon>Nephila</taxon>
    </lineage>
</organism>
<dbReference type="AlphaFoldDB" id="A0A8X6IRT9"/>
<dbReference type="OrthoDB" id="6417554at2759"/>
<sequence length="102" mass="11802">MQNYRPLPLLSLKIHHRDNRPMGQATNDEIKMNLLSRSSLSLSRLERDGYRPCQRLPWDYSGQNFLFPGRPPGLIAFPVFPENPPESFSSNCIKGPQSSWRF</sequence>
<dbReference type="EMBL" id="BMAW01046847">
    <property type="protein sequence ID" value="GFS57614.1"/>
    <property type="molecule type" value="Genomic_DNA"/>
</dbReference>
<dbReference type="Proteomes" id="UP000887013">
    <property type="component" value="Unassembled WGS sequence"/>
</dbReference>
<keyword evidence="2" id="KW-1185">Reference proteome</keyword>
<comment type="caution">
    <text evidence="1">The sequence shown here is derived from an EMBL/GenBank/DDBJ whole genome shotgun (WGS) entry which is preliminary data.</text>
</comment>
<accession>A0A8X6IRT9</accession>
<protein>
    <submittedName>
        <fullName evidence="1">Uncharacterized protein</fullName>
    </submittedName>
</protein>
<gene>
    <name evidence="1" type="ORF">NPIL_4301</name>
</gene>